<feature type="domain" description="CBM21" evidence="1">
    <location>
        <begin position="994"/>
        <end position="1101"/>
    </location>
</feature>
<dbReference type="GO" id="GO:0016209">
    <property type="term" value="F:antioxidant activity"/>
    <property type="evidence" value="ECO:0007669"/>
    <property type="project" value="InterPro"/>
</dbReference>
<proteinExistence type="predicted"/>
<dbReference type="AlphaFoldDB" id="A0A2J6SNY9"/>
<name>A0A2J6SNY9_9HELO</name>
<dbReference type="SUPFAM" id="SSF52833">
    <property type="entry name" value="Thioredoxin-like"/>
    <property type="match status" value="1"/>
</dbReference>
<organism evidence="3 4">
    <name type="scientific">Hyaloscypha bicolor E</name>
    <dbReference type="NCBI Taxonomy" id="1095630"/>
    <lineage>
        <taxon>Eukaryota</taxon>
        <taxon>Fungi</taxon>
        <taxon>Dikarya</taxon>
        <taxon>Ascomycota</taxon>
        <taxon>Pezizomycotina</taxon>
        <taxon>Leotiomycetes</taxon>
        <taxon>Helotiales</taxon>
        <taxon>Hyaloscyphaceae</taxon>
        <taxon>Hyaloscypha</taxon>
        <taxon>Hyaloscypha bicolor</taxon>
    </lineage>
</organism>
<keyword evidence="4" id="KW-1185">Reference proteome</keyword>
<accession>A0A2J6SNY9</accession>
<evidence type="ECO:0000259" key="2">
    <source>
        <dbReference type="PROSITE" id="PS51352"/>
    </source>
</evidence>
<dbReference type="PROSITE" id="PS51352">
    <property type="entry name" value="THIOREDOXIN_2"/>
    <property type="match status" value="1"/>
</dbReference>
<evidence type="ECO:0000313" key="4">
    <source>
        <dbReference type="Proteomes" id="UP000235371"/>
    </source>
</evidence>
<protein>
    <submittedName>
        <fullName evidence="3">Carbohydrate-binding module family 21 protein</fullName>
    </submittedName>
</protein>
<dbReference type="InterPro" id="IPR038175">
    <property type="entry name" value="CBM21_dom_sf"/>
</dbReference>
<dbReference type="GO" id="GO:2001069">
    <property type="term" value="F:glycogen binding"/>
    <property type="evidence" value="ECO:0007669"/>
    <property type="project" value="TreeGrafter"/>
</dbReference>
<dbReference type="InterPro" id="IPR000866">
    <property type="entry name" value="AhpC/TSA"/>
</dbReference>
<dbReference type="PANTHER" id="PTHR12307">
    <property type="entry name" value="PROTEIN PHOSPHATASE 1 REGULATORY SUBUNIT"/>
    <property type="match status" value="1"/>
</dbReference>
<dbReference type="EMBL" id="KZ613905">
    <property type="protein sequence ID" value="PMD52458.1"/>
    <property type="molecule type" value="Genomic_DNA"/>
</dbReference>
<dbReference type="STRING" id="1095630.A0A2J6SNY9"/>
<dbReference type="Pfam" id="PF00578">
    <property type="entry name" value="AhpC-TSA"/>
    <property type="match status" value="1"/>
</dbReference>
<dbReference type="Gene3D" id="3.40.30.10">
    <property type="entry name" value="Glutaredoxin"/>
    <property type="match status" value="1"/>
</dbReference>
<dbReference type="Proteomes" id="UP000235371">
    <property type="component" value="Unassembled WGS sequence"/>
</dbReference>
<dbReference type="InterPro" id="IPR013766">
    <property type="entry name" value="Thioredoxin_domain"/>
</dbReference>
<reference evidence="3 4" key="1">
    <citation type="submission" date="2016-04" db="EMBL/GenBank/DDBJ databases">
        <title>A degradative enzymes factory behind the ericoid mycorrhizal symbiosis.</title>
        <authorList>
            <consortium name="DOE Joint Genome Institute"/>
            <person name="Martino E."/>
            <person name="Morin E."/>
            <person name="Grelet G."/>
            <person name="Kuo A."/>
            <person name="Kohler A."/>
            <person name="Daghino S."/>
            <person name="Barry K."/>
            <person name="Choi C."/>
            <person name="Cichocki N."/>
            <person name="Clum A."/>
            <person name="Copeland A."/>
            <person name="Hainaut M."/>
            <person name="Haridas S."/>
            <person name="Labutti K."/>
            <person name="Lindquist E."/>
            <person name="Lipzen A."/>
            <person name="Khouja H.-R."/>
            <person name="Murat C."/>
            <person name="Ohm R."/>
            <person name="Olson A."/>
            <person name="Spatafora J."/>
            <person name="Veneault-Fourrey C."/>
            <person name="Henrissat B."/>
            <person name="Grigoriev I."/>
            <person name="Martin F."/>
            <person name="Perotto S."/>
        </authorList>
    </citation>
    <scope>NUCLEOTIDE SEQUENCE [LARGE SCALE GENOMIC DNA]</scope>
    <source>
        <strain evidence="3 4">E</strain>
    </source>
</reference>
<gene>
    <name evidence="3" type="ORF">K444DRAFT_573275</name>
</gene>
<dbReference type="OrthoDB" id="1577640at2759"/>
<feature type="domain" description="Thioredoxin" evidence="2">
    <location>
        <begin position="12"/>
        <end position="187"/>
    </location>
</feature>
<dbReference type="RefSeq" id="XP_024729362.1">
    <property type="nucleotide sequence ID" value="XM_024877396.1"/>
</dbReference>
<dbReference type="GO" id="GO:0008157">
    <property type="term" value="F:protein phosphatase 1 binding"/>
    <property type="evidence" value="ECO:0007669"/>
    <property type="project" value="TreeGrafter"/>
</dbReference>
<dbReference type="Pfam" id="PF03370">
    <property type="entry name" value="CBM_21"/>
    <property type="match status" value="1"/>
</dbReference>
<dbReference type="GO" id="GO:0016491">
    <property type="term" value="F:oxidoreductase activity"/>
    <property type="evidence" value="ECO:0007669"/>
    <property type="project" value="InterPro"/>
</dbReference>
<dbReference type="GeneID" id="36585473"/>
<dbReference type="InterPro" id="IPR036249">
    <property type="entry name" value="Thioredoxin-like_sf"/>
</dbReference>
<sequence length="1108" mass="123807">MAQLSPASTASFRVGSTVPNFEAETTQGRINFYEQIQGYWAILFAFPDDFTPVATTELVSFTELQSEFAQRHVKLFALSTNNTLNHKGQFEPHEKWVKDVNEISSIPLLFPIISDGDGRISLAFNVLEESDADAVKADDAVGEGLAFRSRTIFVINDQKKLRLIFNYPAAVGLNTAEVLRVVDCLQTAARADIQTPANWVPGGSVVVPLKYDDEAAKKNFPGFKALKPYLRVYPLPKEETSLTLIGGLSEDVAAQFLAVGDEPGLDVPERYQAPKSPGLSLLPSISAQEIDVKSYASVQAAPEYGTASYEELDFELVPTLDSVCRMIKIASSDKSGTMFEGKCNVYWDIMKFYERELDQGARLHNVVTVTGTPTHAEMDSCEKFMKKIWFSSALVDCLDAFMRASTIRDPDKLYDNTHLSIESKEHEGLEYTCFSISGPLLEVGRLVQQLAWLTAAFTLPTRNALTVSTAVLRIADPGLIDIRSKKIDDRSTLMRDSVDPGVNPTCWHHLLRGAVLACGFPISAREEGMGLEIPFDLMVGLADIRTQIDIGEGAALLGGPGIVLYPTKVLRDSIQWHCAKVDDDDYAKHDSGSTTVLANQDFEELSSRRTFLGHYSLAEVYLGTKDLVESKAGRCESSGFNPGPERIELAKEGTFSGGFSIKSIFSLSFGGKYVLTKTLLVSLEGRTTLQELAKKAKSQPVLLYDTETKSAWLVSEISLVLHITLAYLSDPEIQNRRRTGFKRLSGDWPLLPYAKPSPDGGLEAHTVCMNEDNCNIELWWDEKEKKKFGHVIQDFLRDFRSIKDAIIAQSKGWRPWPLPKLGLRGWDYADFLSRNSQVWQKEVPRDGFETSWWKLENVEGTLVILGRGFGSVIWPSRNSNPSGLVNIQPEARLLVASKPCMEILRKSDEHGKYSLGSLEWRSVKQRSCCSNACDKTSCLNIQILRSHRPLKDNTDDPPQILLDSQAVIFGEAAHYHEALTIAAKSNWSKIAVKPHPGEYVRLEQMQLSNDNTSLIGWVAVANLAFEKDVSCRYTFDNWGTYFDVTAQYVSKNQQNQDRFTFNISPPDPANLESKAMYFCIRYKVKEMVFWNNNSGSNFRVDFAKKMLF</sequence>
<dbReference type="PANTHER" id="PTHR12307:SF36">
    <property type="entry name" value="GLYCOGEN-BINDING SUBUNIT 76A"/>
    <property type="match status" value="1"/>
</dbReference>
<dbReference type="GO" id="GO:0000164">
    <property type="term" value="C:protein phosphatase type 1 complex"/>
    <property type="evidence" value="ECO:0007669"/>
    <property type="project" value="TreeGrafter"/>
</dbReference>
<dbReference type="InterPro" id="IPR050782">
    <property type="entry name" value="PP1_regulatory_subunit_3"/>
</dbReference>
<dbReference type="PROSITE" id="PS51159">
    <property type="entry name" value="CBM21"/>
    <property type="match status" value="1"/>
</dbReference>
<evidence type="ECO:0000259" key="1">
    <source>
        <dbReference type="PROSITE" id="PS51159"/>
    </source>
</evidence>
<dbReference type="InParanoid" id="A0A2J6SNY9"/>
<dbReference type="GO" id="GO:0005979">
    <property type="term" value="P:regulation of glycogen biosynthetic process"/>
    <property type="evidence" value="ECO:0007669"/>
    <property type="project" value="TreeGrafter"/>
</dbReference>
<dbReference type="InterPro" id="IPR005036">
    <property type="entry name" value="CBM21_dom"/>
</dbReference>
<dbReference type="Gene3D" id="2.60.40.2440">
    <property type="entry name" value="Carbohydrate binding type-21 domain"/>
    <property type="match status" value="1"/>
</dbReference>
<dbReference type="Gene3D" id="3.30.1020.10">
    <property type="entry name" value="Antioxidant, Horf6, Chain A, domain2"/>
    <property type="match status" value="1"/>
</dbReference>
<evidence type="ECO:0000313" key="3">
    <source>
        <dbReference type="EMBL" id="PMD52458.1"/>
    </source>
</evidence>